<evidence type="ECO:0000313" key="7">
    <source>
        <dbReference type="Proteomes" id="UP000659388"/>
    </source>
</evidence>
<evidence type="ECO:0000256" key="3">
    <source>
        <dbReference type="SAM" id="SignalP"/>
    </source>
</evidence>
<keyword evidence="1 3" id="KW-0732">Signal</keyword>
<feature type="signal peptide" evidence="3">
    <location>
        <begin position="1"/>
        <end position="24"/>
    </location>
</feature>
<dbReference type="RefSeq" id="WP_202244118.1">
    <property type="nucleotide sequence ID" value="NZ_JAESIY010000004.1"/>
</dbReference>
<dbReference type="GO" id="GO:0009279">
    <property type="term" value="C:cell outer membrane"/>
    <property type="evidence" value="ECO:0007669"/>
    <property type="project" value="TreeGrafter"/>
</dbReference>
<dbReference type="PANTHER" id="PTHR36504">
    <property type="entry name" value="LIPOPOLYSACCHARIDE EXPORT SYSTEM PROTEIN LPTA"/>
    <property type="match status" value="1"/>
</dbReference>
<sequence>MIKFTLKIAYILVLLCATALTAFAQKEQIQLKQADIWKGGIRDGERIDRVIGNVIFQQKGTTIYSDSAYFFNAKNFIEAYGHVKIVEGDSVTITAEKLVYDGNKKEAQLRNDVVFVKKAQMTLYTDFLDYYRMQQEARYYEGGKIVDSTNVLTSEKGYYQVNTSMASFKTNVKAVNPDYTLTSDTLQYNTNTKVIYFRAPTKIIDSDSSIFNYETGEYDTKIKRSDLNIGQIESKEYILKGDRLNLDDLSKKYTAKGNVELVSKEQDVIITGDDGFYQKKLGISKVYGNALMKKIMQNDTLYLKADTLVAIENENPSKKRLLAYKNVKIFKPDLRGVADSLAYFTSDSTIYFYDDPVLWSGGSQIEADSINAVLANGSIDRLNMNENSFVISEDSISNYNQIKGRSMVAYFKEGSIKKVDVNGNAESLFFALDETDSYLMGMNKITCSFMIINFKMNKVDNLSSYVTPDASFIPPQELEDPERRLKDFKWRISEKPERKDVLGEEASPQPDSTDDTDKTEIEPSQKNTELETRKSVNSIKQKKDTSQVKKEEE</sequence>
<dbReference type="PANTHER" id="PTHR36504:SF1">
    <property type="entry name" value="LIPOPOLYSACCHARIDE EXPORT SYSTEM PROTEIN LPTA"/>
    <property type="match status" value="1"/>
</dbReference>
<dbReference type="AlphaFoldDB" id="A0A937JYD9"/>
<feature type="compositionally biased region" description="Basic and acidic residues" evidence="2">
    <location>
        <begin position="515"/>
        <end position="534"/>
    </location>
</feature>
<organism evidence="6 7">
    <name type="scientific">Fulvivirga sediminis</name>
    <dbReference type="NCBI Taxonomy" id="2803949"/>
    <lineage>
        <taxon>Bacteria</taxon>
        <taxon>Pseudomonadati</taxon>
        <taxon>Bacteroidota</taxon>
        <taxon>Cytophagia</taxon>
        <taxon>Cytophagales</taxon>
        <taxon>Fulvivirgaceae</taxon>
        <taxon>Fulvivirga</taxon>
    </lineage>
</organism>
<dbReference type="Proteomes" id="UP000659388">
    <property type="component" value="Unassembled WGS sequence"/>
</dbReference>
<dbReference type="GO" id="GO:0015920">
    <property type="term" value="P:lipopolysaccharide transport"/>
    <property type="evidence" value="ECO:0007669"/>
    <property type="project" value="TreeGrafter"/>
</dbReference>
<feature type="domain" description="Organic solvent tolerance-like N-terminal" evidence="4">
    <location>
        <begin position="298"/>
        <end position="371"/>
    </location>
</feature>
<dbReference type="InterPro" id="IPR005653">
    <property type="entry name" value="OstA-like_N"/>
</dbReference>
<dbReference type="EMBL" id="JAESIY010000004">
    <property type="protein sequence ID" value="MBL3656333.1"/>
    <property type="molecule type" value="Genomic_DNA"/>
</dbReference>
<name>A0A937JYD9_9BACT</name>
<dbReference type="Pfam" id="PF03968">
    <property type="entry name" value="LptD_N"/>
    <property type="match status" value="1"/>
</dbReference>
<comment type="caution">
    <text evidence="6">The sequence shown here is derived from an EMBL/GenBank/DDBJ whole genome shotgun (WGS) entry which is preliminary data.</text>
</comment>
<accession>A0A937JYD9</accession>
<keyword evidence="7" id="KW-1185">Reference proteome</keyword>
<evidence type="ECO:0000256" key="2">
    <source>
        <dbReference type="SAM" id="MobiDB-lite"/>
    </source>
</evidence>
<evidence type="ECO:0000313" key="6">
    <source>
        <dbReference type="EMBL" id="MBL3656333.1"/>
    </source>
</evidence>
<dbReference type="GO" id="GO:0030288">
    <property type="term" value="C:outer membrane-bounded periplasmic space"/>
    <property type="evidence" value="ECO:0007669"/>
    <property type="project" value="TreeGrafter"/>
</dbReference>
<reference evidence="6" key="1">
    <citation type="submission" date="2021-01" db="EMBL/GenBank/DDBJ databases">
        <title>Fulvivirga kasyanovii gen. nov., sp nov., a novel member of the phylum Bacteroidetes isolated from seawater in a mussel farm.</title>
        <authorList>
            <person name="Zhao L.-H."/>
            <person name="Wang Z.-J."/>
        </authorList>
    </citation>
    <scope>NUCLEOTIDE SEQUENCE</scope>
    <source>
        <strain evidence="6">2943</strain>
    </source>
</reference>
<dbReference type="Pfam" id="PF13100">
    <property type="entry name" value="OstA_2"/>
    <property type="match status" value="1"/>
</dbReference>
<proteinExistence type="predicted"/>
<feature type="domain" description="Organic solvent tolerance-like N-terminal" evidence="5">
    <location>
        <begin position="26"/>
        <end position="184"/>
    </location>
</feature>
<feature type="region of interest" description="Disordered" evidence="2">
    <location>
        <begin position="496"/>
        <end position="553"/>
    </location>
</feature>
<dbReference type="GO" id="GO:0017089">
    <property type="term" value="F:glycolipid transfer activity"/>
    <property type="evidence" value="ECO:0007669"/>
    <property type="project" value="TreeGrafter"/>
</dbReference>
<feature type="chain" id="PRO_5036883696" evidence="3">
    <location>
        <begin position="25"/>
        <end position="553"/>
    </location>
</feature>
<dbReference type="Gene3D" id="2.60.450.10">
    <property type="entry name" value="Lipopolysaccharide (LPS) transport protein A like domain"/>
    <property type="match status" value="2"/>
</dbReference>
<dbReference type="InterPro" id="IPR052037">
    <property type="entry name" value="LPS_export_LptA"/>
</dbReference>
<protein>
    <submittedName>
        <fullName evidence="6">Organic solvent tolerance protein OstA</fullName>
    </submittedName>
</protein>
<feature type="compositionally biased region" description="Basic and acidic residues" evidence="2">
    <location>
        <begin position="541"/>
        <end position="553"/>
    </location>
</feature>
<gene>
    <name evidence="6" type="ORF">JL102_09350</name>
</gene>
<evidence type="ECO:0000259" key="4">
    <source>
        <dbReference type="Pfam" id="PF03968"/>
    </source>
</evidence>
<evidence type="ECO:0000259" key="5">
    <source>
        <dbReference type="Pfam" id="PF13100"/>
    </source>
</evidence>
<evidence type="ECO:0000256" key="1">
    <source>
        <dbReference type="ARBA" id="ARBA00022729"/>
    </source>
</evidence>